<accession>A0AAV5ML99</accession>
<keyword evidence="2" id="KW-1133">Transmembrane helix</keyword>
<keyword evidence="2" id="KW-0472">Membrane</keyword>
<gene>
    <name evidence="3" type="ORF">SLEP1_g56098</name>
</gene>
<dbReference type="AlphaFoldDB" id="A0AAV5ML99"/>
<feature type="transmembrane region" description="Helical" evidence="2">
    <location>
        <begin position="63"/>
        <end position="84"/>
    </location>
</feature>
<feature type="compositionally biased region" description="Basic and acidic residues" evidence="1">
    <location>
        <begin position="22"/>
        <end position="36"/>
    </location>
</feature>
<feature type="region of interest" description="Disordered" evidence="1">
    <location>
        <begin position="1"/>
        <end position="54"/>
    </location>
</feature>
<keyword evidence="4" id="KW-1185">Reference proteome</keyword>
<protein>
    <submittedName>
        <fullName evidence="3">Uncharacterized protein</fullName>
    </submittedName>
</protein>
<dbReference type="Proteomes" id="UP001054252">
    <property type="component" value="Unassembled WGS sequence"/>
</dbReference>
<name>A0AAV5ML99_9ROSI</name>
<dbReference type="EMBL" id="BPVZ01000295">
    <property type="protein sequence ID" value="GKV49342.1"/>
    <property type="molecule type" value="Genomic_DNA"/>
</dbReference>
<organism evidence="3 4">
    <name type="scientific">Rubroshorea leprosula</name>
    <dbReference type="NCBI Taxonomy" id="152421"/>
    <lineage>
        <taxon>Eukaryota</taxon>
        <taxon>Viridiplantae</taxon>
        <taxon>Streptophyta</taxon>
        <taxon>Embryophyta</taxon>
        <taxon>Tracheophyta</taxon>
        <taxon>Spermatophyta</taxon>
        <taxon>Magnoliopsida</taxon>
        <taxon>eudicotyledons</taxon>
        <taxon>Gunneridae</taxon>
        <taxon>Pentapetalae</taxon>
        <taxon>rosids</taxon>
        <taxon>malvids</taxon>
        <taxon>Malvales</taxon>
        <taxon>Dipterocarpaceae</taxon>
        <taxon>Rubroshorea</taxon>
    </lineage>
</organism>
<reference evidence="3 4" key="1">
    <citation type="journal article" date="2021" name="Commun. Biol.">
        <title>The genome of Shorea leprosula (Dipterocarpaceae) highlights the ecological relevance of drought in aseasonal tropical rainforests.</title>
        <authorList>
            <person name="Ng K.K.S."/>
            <person name="Kobayashi M.J."/>
            <person name="Fawcett J.A."/>
            <person name="Hatakeyama M."/>
            <person name="Paape T."/>
            <person name="Ng C.H."/>
            <person name="Ang C.C."/>
            <person name="Tnah L.H."/>
            <person name="Lee C.T."/>
            <person name="Nishiyama T."/>
            <person name="Sese J."/>
            <person name="O'Brien M.J."/>
            <person name="Copetti D."/>
            <person name="Mohd Noor M.I."/>
            <person name="Ong R.C."/>
            <person name="Putra M."/>
            <person name="Sireger I.Z."/>
            <person name="Indrioko S."/>
            <person name="Kosugi Y."/>
            <person name="Izuno A."/>
            <person name="Isagi Y."/>
            <person name="Lee S.L."/>
            <person name="Shimizu K.K."/>
        </authorList>
    </citation>
    <scope>NUCLEOTIDE SEQUENCE [LARGE SCALE GENOMIC DNA]</scope>
    <source>
        <strain evidence="3">214</strain>
    </source>
</reference>
<feature type="compositionally biased region" description="Polar residues" evidence="1">
    <location>
        <begin position="1"/>
        <end position="10"/>
    </location>
</feature>
<proteinExistence type="predicted"/>
<evidence type="ECO:0000313" key="4">
    <source>
        <dbReference type="Proteomes" id="UP001054252"/>
    </source>
</evidence>
<feature type="region of interest" description="Disordered" evidence="1">
    <location>
        <begin position="108"/>
        <end position="133"/>
    </location>
</feature>
<comment type="caution">
    <text evidence="3">The sequence shown here is derived from an EMBL/GenBank/DDBJ whole genome shotgun (WGS) entry which is preliminary data.</text>
</comment>
<keyword evidence="2" id="KW-0812">Transmembrane</keyword>
<evidence type="ECO:0000313" key="3">
    <source>
        <dbReference type="EMBL" id="GKV49342.1"/>
    </source>
</evidence>
<sequence>MSSYTANRVFSETRKSKLKGKGNGERRIIGRRERGGRLRGWHGRRDDGGTGEEVDDRGFEGGLLPHLLPLPFGVVIFIANLIVLQLRVPFLRCDPIPLATKTTARDAVASGGPNVQEQGTGLKAKGQNRAGKKSVSILGETPVYFQR</sequence>
<evidence type="ECO:0000256" key="2">
    <source>
        <dbReference type="SAM" id="Phobius"/>
    </source>
</evidence>
<evidence type="ECO:0000256" key="1">
    <source>
        <dbReference type="SAM" id="MobiDB-lite"/>
    </source>
</evidence>